<comment type="caution">
    <text evidence="2">The sequence shown here is derived from an EMBL/GenBank/DDBJ whole genome shotgun (WGS) entry which is preliminary data.</text>
</comment>
<feature type="compositionally biased region" description="Basic and acidic residues" evidence="1">
    <location>
        <begin position="47"/>
        <end position="67"/>
    </location>
</feature>
<keyword evidence="3" id="KW-1185">Reference proteome</keyword>
<gene>
    <name evidence="2" type="ORF">OIU85_028926</name>
</gene>
<feature type="region of interest" description="Disordered" evidence="1">
    <location>
        <begin position="47"/>
        <end position="74"/>
    </location>
</feature>
<reference evidence="2" key="2">
    <citation type="journal article" date="2023" name="Int. J. Mol. Sci.">
        <title>De Novo Assembly and Annotation of 11 Diverse Shrub Willow (Salix) Genomes Reveals Novel Gene Organization in Sex-Linked Regions.</title>
        <authorList>
            <person name="Hyden B."/>
            <person name="Feng K."/>
            <person name="Yates T.B."/>
            <person name="Jawdy S."/>
            <person name="Cereghino C."/>
            <person name="Smart L.B."/>
            <person name="Muchero W."/>
        </authorList>
    </citation>
    <scope>NUCLEOTIDE SEQUENCE [LARGE SCALE GENOMIC DNA]</scope>
    <source>
        <tissue evidence="2">Shoot tip</tissue>
    </source>
</reference>
<reference evidence="2" key="1">
    <citation type="submission" date="2022-11" db="EMBL/GenBank/DDBJ databases">
        <authorList>
            <person name="Hyden B.L."/>
            <person name="Feng K."/>
            <person name="Yates T."/>
            <person name="Jawdy S."/>
            <person name="Smart L.B."/>
            <person name="Muchero W."/>
        </authorList>
    </citation>
    <scope>NUCLEOTIDE SEQUENCE</scope>
    <source>
        <tissue evidence="2">Shoot tip</tissue>
    </source>
</reference>
<name>A0A9Q0QAQ1_SALVM</name>
<evidence type="ECO:0000313" key="3">
    <source>
        <dbReference type="Proteomes" id="UP001151529"/>
    </source>
</evidence>
<accession>A0A9Q0QAQ1</accession>
<organism evidence="2 3">
    <name type="scientific">Salix viminalis</name>
    <name type="common">Common osier</name>
    <name type="synonym">Basket willow</name>
    <dbReference type="NCBI Taxonomy" id="40686"/>
    <lineage>
        <taxon>Eukaryota</taxon>
        <taxon>Viridiplantae</taxon>
        <taxon>Streptophyta</taxon>
        <taxon>Embryophyta</taxon>
        <taxon>Tracheophyta</taxon>
        <taxon>Spermatophyta</taxon>
        <taxon>Magnoliopsida</taxon>
        <taxon>eudicotyledons</taxon>
        <taxon>Gunneridae</taxon>
        <taxon>Pentapetalae</taxon>
        <taxon>rosids</taxon>
        <taxon>fabids</taxon>
        <taxon>Malpighiales</taxon>
        <taxon>Salicaceae</taxon>
        <taxon>Saliceae</taxon>
        <taxon>Salix</taxon>
    </lineage>
</organism>
<dbReference type="AlphaFoldDB" id="A0A9Q0QAQ1"/>
<dbReference type="Proteomes" id="UP001151529">
    <property type="component" value="Chromosome 3"/>
</dbReference>
<proteinExistence type="predicted"/>
<protein>
    <submittedName>
        <fullName evidence="2">Uncharacterized protein</fullName>
    </submittedName>
</protein>
<dbReference type="EMBL" id="JAPFFL010000009">
    <property type="protein sequence ID" value="KAJ6702906.1"/>
    <property type="molecule type" value="Genomic_DNA"/>
</dbReference>
<evidence type="ECO:0000313" key="2">
    <source>
        <dbReference type="EMBL" id="KAJ6702906.1"/>
    </source>
</evidence>
<evidence type="ECO:0000256" key="1">
    <source>
        <dbReference type="SAM" id="MobiDB-lite"/>
    </source>
</evidence>
<feature type="compositionally biased region" description="Basic and acidic residues" evidence="1">
    <location>
        <begin position="89"/>
        <end position="101"/>
    </location>
</feature>
<sequence length="122" mass="13362">MSDDAVSTYTEEILADEVLRELFAEETASSDMQCSDRDSESDIIPHYHAFEAPRTEEKDREAERDLGDAVNTSASIRESVEELIGAREKIQENNETDKSLGDGENGCAAHISAEALKRSPGG</sequence>
<feature type="region of interest" description="Disordered" evidence="1">
    <location>
        <begin position="89"/>
        <end position="122"/>
    </location>
</feature>